<dbReference type="Proteomes" id="UP000541444">
    <property type="component" value="Unassembled WGS sequence"/>
</dbReference>
<protein>
    <submittedName>
        <fullName evidence="1">Uncharacterized protein</fullName>
    </submittedName>
</protein>
<reference evidence="1 2" key="1">
    <citation type="journal article" date="2020" name="IScience">
        <title>Genome Sequencing of the Endangered Kingdonia uniflora (Circaeasteraceae, Ranunculales) Reveals Potential Mechanisms of Evolutionary Specialization.</title>
        <authorList>
            <person name="Sun Y."/>
            <person name="Deng T."/>
            <person name="Zhang A."/>
            <person name="Moore M.J."/>
            <person name="Landis J.B."/>
            <person name="Lin N."/>
            <person name="Zhang H."/>
            <person name="Zhang X."/>
            <person name="Huang J."/>
            <person name="Zhang X."/>
            <person name="Sun H."/>
            <person name="Wang H."/>
        </authorList>
    </citation>
    <scope>NUCLEOTIDE SEQUENCE [LARGE SCALE GENOMIC DNA]</scope>
    <source>
        <strain evidence="1">TB1705</strain>
        <tissue evidence="1">Leaf</tissue>
    </source>
</reference>
<gene>
    <name evidence="1" type="ORF">GIB67_006677</name>
</gene>
<accession>A0A7J7LAZ2</accession>
<dbReference type="OrthoDB" id="303107at2759"/>
<sequence>KYHPNGMSVAAKLVKKALGVRRQDNESGGKVMKVGHSLTDHQQLAVTDMEKDKRNIVAFAEEQNVIAFSGEMQPELGKLDSKENFYTEIPGVPIAKDGIRRKHHRHGVSARLSSWSRGCLGTESEGGPRLNEFHLHHLPSAPLLILKYDGDSTIGHRLYKETTKVEFVKMKGKGRLTQPTNSYQWETLATNLEEFNKYLFTNGYRLVETHKGTQRL</sequence>
<keyword evidence="2" id="KW-1185">Reference proteome</keyword>
<dbReference type="AlphaFoldDB" id="A0A7J7LAZ2"/>
<dbReference type="EMBL" id="JACGCM010002456">
    <property type="protein sequence ID" value="KAF6139729.1"/>
    <property type="molecule type" value="Genomic_DNA"/>
</dbReference>
<proteinExistence type="predicted"/>
<feature type="non-terminal residue" evidence="1">
    <location>
        <position position="1"/>
    </location>
</feature>
<evidence type="ECO:0000313" key="2">
    <source>
        <dbReference type="Proteomes" id="UP000541444"/>
    </source>
</evidence>
<organism evidence="1 2">
    <name type="scientific">Kingdonia uniflora</name>
    <dbReference type="NCBI Taxonomy" id="39325"/>
    <lineage>
        <taxon>Eukaryota</taxon>
        <taxon>Viridiplantae</taxon>
        <taxon>Streptophyta</taxon>
        <taxon>Embryophyta</taxon>
        <taxon>Tracheophyta</taxon>
        <taxon>Spermatophyta</taxon>
        <taxon>Magnoliopsida</taxon>
        <taxon>Ranunculales</taxon>
        <taxon>Circaeasteraceae</taxon>
        <taxon>Kingdonia</taxon>
    </lineage>
</organism>
<evidence type="ECO:0000313" key="1">
    <source>
        <dbReference type="EMBL" id="KAF6139729.1"/>
    </source>
</evidence>
<comment type="caution">
    <text evidence="1">The sequence shown here is derived from an EMBL/GenBank/DDBJ whole genome shotgun (WGS) entry which is preliminary data.</text>
</comment>
<name>A0A7J7LAZ2_9MAGN</name>